<sequence length="177" mass="19113">MPGLTEPGLIGRGFIGRKPIGGALAACVVLAAGSAIAEEVGKVGVDWIGNDIIVEAIKDPKVEGVTCHVSYFDRSVIDRLHKGNWFEDPSDSSISCRQTGPITIGDIDTSEGGEEVFKQGISLIWKKQVVNRIYDKTNETLIYLSHSRQVQNGSAKMSVTTVPLYGQNVVWSKGQPK</sequence>
<organism evidence="1 2">
    <name type="scientific">Mesorhizobium australicum</name>
    <dbReference type="NCBI Taxonomy" id="536018"/>
    <lineage>
        <taxon>Bacteria</taxon>
        <taxon>Pseudomonadati</taxon>
        <taxon>Pseudomonadota</taxon>
        <taxon>Alphaproteobacteria</taxon>
        <taxon>Hyphomicrobiales</taxon>
        <taxon>Phyllobacteriaceae</taxon>
        <taxon>Mesorhizobium</taxon>
    </lineage>
</organism>
<comment type="caution">
    <text evidence="1">The sequence shown here is derived from an EMBL/GenBank/DDBJ whole genome shotgun (WGS) entry which is preliminary data.</text>
</comment>
<dbReference type="Proteomes" id="UP001480082">
    <property type="component" value="Unassembled WGS sequence"/>
</dbReference>
<evidence type="ECO:0000313" key="2">
    <source>
        <dbReference type="Proteomes" id="UP001480082"/>
    </source>
</evidence>
<gene>
    <name evidence="1" type="ORF">NKI81_26000</name>
</gene>
<accession>A0ACC6T621</accession>
<dbReference type="EMBL" id="JAMYRI010000020">
    <property type="protein sequence ID" value="MER9287360.1"/>
    <property type="molecule type" value="Genomic_DNA"/>
</dbReference>
<evidence type="ECO:0000313" key="1">
    <source>
        <dbReference type="EMBL" id="MER9287360.1"/>
    </source>
</evidence>
<proteinExistence type="predicted"/>
<name>A0ACC6T621_9HYPH</name>
<keyword evidence="2" id="KW-1185">Reference proteome</keyword>
<protein>
    <submittedName>
        <fullName evidence="1">CreA family protein</fullName>
    </submittedName>
</protein>
<reference evidence="1 2" key="1">
    <citation type="journal article" date="2024" name="Proc. Natl. Acad. Sci. U.S.A.">
        <title>The evolutionary genomics of adaptation to stress in wild rhizobium bacteria.</title>
        <authorList>
            <person name="Kehlet-Delgado H."/>
            <person name="Montoya A.P."/>
            <person name="Jensen K.T."/>
            <person name="Wendlandt C.E."/>
            <person name="Dexheimer C."/>
            <person name="Roberts M."/>
            <person name="Torres Martinez L."/>
            <person name="Friesen M.L."/>
            <person name="Griffitts J.S."/>
            <person name="Porter S.S."/>
        </authorList>
    </citation>
    <scope>NUCLEOTIDE SEQUENCE [LARGE SCALE GENOMIC DNA]</scope>
    <source>
        <strain evidence="1 2">M0468</strain>
    </source>
</reference>